<dbReference type="SUPFAM" id="SSF53756">
    <property type="entry name" value="UDP-Glycosyltransferase/glycogen phosphorylase"/>
    <property type="match status" value="1"/>
</dbReference>
<evidence type="ECO:0000259" key="3">
    <source>
        <dbReference type="Pfam" id="PF13439"/>
    </source>
</evidence>
<evidence type="ECO:0000256" key="1">
    <source>
        <dbReference type="ARBA" id="ARBA00022679"/>
    </source>
</evidence>
<evidence type="ECO:0000259" key="2">
    <source>
        <dbReference type="Pfam" id="PF00534"/>
    </source>
</evidence>
<dbReference type="Pfam" id="PF13439">
    <property type="entry name" value="Glyco_transf_4"/>
    <property type="match status" value="1"/>
</dbReference>
<protein>
    <submittedName>
        <fullName evidence="4">Glycosyltransferase</fullName>
    </submittedName>
</protein>
<reference evidence="4" key="1">
    <citation type="submission" date="2016-10" db="EMBL/GenBank/DDBJ databases">
        <authorList>
            <person name="de Groot N.N."/>
        </authorList>
    </citation>
    <scope>NUCLEOTIDE SEQUENCE</scope>
</reference>
<dbReference type="EMBL" id="FPHL01000023">
    <property type="protein sequence ID" value="SFV60893.1"/>
    <property type="molecule type" value="Genomic_DNA"/>
</dbReference>
<proteinExistence type="predicted"/>
<dbReference type="PANTHER" id="PTHR46401">
    <property type="entry name" value="GLYCOSYLTRANSFERASE WBBK-RELATED"/>
    <property type="match status" value="1"/>
</dbReference>
<gene>
    <name evidence="4" type="ORF">MNB_SV-10-1463</name>
</gene>
<dbReference type="Gene3D" id="3.40.50.2000">
    <property type="entry name" value="Glycogen Phosphorylase B"/>
    <property type="match status" value="2"/>
</dbReference>
<dbReference type="CDD" id="cd03801">
    <property type="entry name" value="GT4_PimA-like"/>
    <property type="match status" value="1"/>
</dbReference>
<name>A0A1W1C585_9ZZZZ</name>
<feature type="domain" description="Glycosyl transferase family 1" evidence="2">
    <location>
        <begin position="181"/>
        <end position="321"/>
    </location>
</feature>
<dbReference type="InterPro" id="IPR001296">
    <property type="entry name" value="Glyco_trans_1"/>
</dbReference>
<evidence type="ECO:0000313" key="4">
    <source>
        <dbReference type="EMBL" id="SFV60893.1"/>
    </source>
</evidence>
<organism evidence="4">
    <name type="scientific">hydrothermal vent metagenome</name>
    <dbReference type="NCBI Taxonomy" id="652676"/>
    <lineage>
        <taxon>unclassified sequences</taxon>
        <taxon>metagenomes</taxon>
        <taxon>ecological metagenomes</taxon>
    </lineage>
</organism>
<dbReference type="GO" id="GO:0009103">
    <property type="term" value="P:lipopolysaccharide biosynthetic process"/>
    <property type="evidence" value="ECO:0007669"/>
    <property type="project" value="TreeGrafter"/>
</dbReference>
<keyword evidence="1 4" id="KW-0808">Transferase</keyword>
<dbReference type="AlphaFoldDB" id="A0A1W1C585"/>
<accession>A0A1W1C585</accession>
<sequence length="355" mass="40662">MKIAYIVPSLIKSGPIKVVHQIISGLQKNHEIDVFYFKVPDREKLLFDVPTHKIDFTHAIDFDAYDVIHSHTILADAYVWYHRKKIGRAKTVTTIHNYAKEDLIFSYGRIKGNAMVWLWNMTTSKHNKVVVLSRDAEAYYRKFWKNKNISYVYNGIEAVENLPFKVATSKSDRSVIKIGAIASAGGVNFRKGLDQMIRALPKLPHHQLYIAGKETAEAEKLKMLAQKIGVEDRIVFMGFVSDIETFIGEMDLFVVASRSEGFPLSLQEIVKYQKPAVCSNIAIFQEVFDEEEVTFFELENIDSLVGAIETATKDSSEKTEKAFEKFRLNYTTEQMARNYLEVYEMILKESDSGQD</sequence>
<dbReference type="InterPro" id="IPR028098">
    <property type="entry name" value="Glyco_trans_4-like_N"/>
</dbReference>
<dbReference type="PANTHER" id="PTHR46401:SF2">
    <property type="entry name" value="GLYCOSYLTRANSFERASE WBBK-RELATED"/>
    <property type="match status" value="1"/>
</dbReference>
<dbReference type="GO" id="GO:0016757">
    <property type="term" value="F:glycosyltransferase activity"/>
    <property type="evidence" value="ECO:0007669"/>
    <property type="project" value="InterPro"/>
</dbReference>
<dbReference type="Pfam" id="PF00534">
    <property type="entry name" value="Glycos_transf_1"/>
    <property type="match status" value="1"/>
</dbReference>
<feature type="domain" description="Glycosyltransferase subfamily 4-like N-terminal" evidence="3">
    <location>
        <begin position="29"/>
        <end position="157"/>
    </location>
</feature>